<feature type="binding site" evidence="12">
    <location>
        <position position="243"/>
    </location>
    <ligand>
        <name>Mg(2+)</name>
        <dbReference type="ChEBI" id="CHEBI:18420"/>
    </ligand>
</feature>
<dbReference type="GO" id="GO:0004334">
    <property type="term" value="F:fumarylacetoacetase activity"/>
    <property type="evidence" value="ECO:0007669"/>
    <property type="project" value="UniProtKB-UniRule"/>
</dbReference>
<dbReference type="InParanoid" id="A0A2N3NJF2"/>
<evidence type="ECO:0000256" key="1">
    <source>
        <dbReference type="ARBA" id="ARBA00004782"/>
    </source>
</evidence>
<dbReference type="FunFam" id="3.90.850.10:FF:000011">
    <property type="entry name" value="Fumarylacetoacetase"/>
    <property type="match status" value="1"/>
</dbReference>
<dbReference type="InterPro" id="IPR036462">
    <property type="entry name" value="Fumarylacetoacetase_N_sf"/>
</dbReference>
<evidence type="ECO:0000313" key="16">
    <source>
        <dbReference type="EMBL" id="PKS12538.1"/>
    </source>
</evidence>
<evidence type="ECO:0000259" key="15">
    <source>
        <dbReference type="Pfam" id="PF09298"/>
    </source>
</evidence>
<dbReference type="AlphaFoldDB" id="A0A2N3NJF2"/>
<dbReference type="SUPFAM" id="SSF63433">
    <property type="entry name" value="Fumarylacetoacetate hydrolase, FAH, N-terminal domain"/>
    <property type="match status" value="1"/>
</dbReference>
<evidence type="ECO:0000259" key="14">
    <source>
        <dbReference type="Pfam" id="PF01557"/>
    </source>
</evidence>
<evidence type="ECO:0000256" key="5">
    <source>
        <dbReference type="ARBA" id="ARBA00022801"/>
    </source>
</evidence>
<dbReference type="SUPFAM" id="SSF56529">
    <property type="entry name" value="FAH"/>
    <property type="match status" value="1"/>
</dbReference>
<feature type="binding site" evidence="12">
    <location>
        <position position="189"/>
    </location>
    <ligand>
        <name>Ca(2+)</name>
        <dbReference type="ChEBI" id="CHEBI:29108"/>
    </ligand>
</feature>
<evidence type="ECO:0000256" key="10">
    <source>
        <dbReference type="PIRSR" id="PIRSR605959-1"/>
    </source>
</evidence>
<dbReference type="Pfam" id="PF01557">
    <property type="entry name" value="FAA_hydrolase"/>
    <property type="match status" value="1"/>
</dbReference>
<feature type="domain" description="Fumarylacetoacetase-like C-terminal" evidence="14">
    <location>
        <begin position="115"/>
        <end position="387"/>
    </location>
</feature>
<feature type="binding site" evidence="12">
    <location>
        <position position="191"/>
    </location>
    <ligand>
        <name>Ca(2+)</name>
        <dbReference type="ChEBI" id="CHEBI:29108"/>
    </ligand>
</feature>
<keyword evidence="5 13" id="KW-0378">Hydrolase</keyword>
<dbReference type="GO" id="GO:0006572">
    <property type="term" value="P:L-tyrosine catabolic process"/>
    <property type="evidence" value="ECO:0007669"/>
    <property type="project" value="UniProtKB-UniRule"/>
</dbReference>
<dbReference type="EC" id="3.7.1.2" evidence="3 13"/>
<dbReference type="VEuPathDB" id="FungiDB:jhhlp_000746"/>
<feature type="binding site" evidence="12">
    <location>
        <position position="223"/>
    </location>
    <ligand>
        <name>Ca(2+)</name>
        <dbReference type="ChEBI" id="CHEBI:29108"/>
    </ligand>
</feature>
<dbReference type="GO" id="GO:0046872">
    <property type="term" value="F:metal ion binding"/>
    <property type="evidence" value="ECO:0007669"/>
    <property type="project" value="UniProtKB-UniRule"/>
</dbReference>
<dbReference type="GO" id="GO:0006559">
    <property type="term" value="P:L-phenylalanine catabolic process"/>
    <property type="evidence" value="ECO:0007669"/>
    <property type="project" value="UniProtKB-UniRule"/>
</dbReference>
<evidence type="ECO:0000256" key="2">
    <source>
        <dbReference type="ARBA" id="ARBA00010211"/>
    </source>
</evidence>
<proteinExistence type="inferred from homology"/>
<evidence type="ECO:0000256" key="7">
    <source>
        <dbReference type="ARBA" id="ARBA00022842"/>
    </source>
</evidence>
<dbReference type="PANTHER" id="PTHR43069">
    <property type="entry name" value="FUMARYLACETOACETASE"/>
    <property type="match status" value="1"/>
</dbReference>
<accession>A0A2N3NJF2</accession>
<comment type="similarity">
    <text evidence="2 13">Belongs to the FAH family.</text>
</comment>
<dbReference type="UniPathway" id="UPA00139">
    <property type="reaction ID" value="UER00341"/>
</dbReference>
<sequence length="407" mass="43612">MTSPDYANHFSRQNIPFGIASSTTHNSLQAVTRLENNVIFLHDLAKAGIFSSVANLPEDIFSNDSLNQFASLPRSVVSSVRKIISETDLDAFPAGSFEDVGQVTMHLPVAVGDFVDFSCSLEHVKNAGRIIINDERPPPAFFNLPIGYQGRASSVVVSGTDIERPIGQYRDRSKDGAIVDGPSKAVDYEMEFAAIIGQPLARNKRVLATDADEHIFGFVVLNDWSARDIQGFEMMPLGPLNGKNFGTTISPWIVTLDALEPFKVPGPARVQPVVNYLNDPENVTYSIGMQVEVQTETSTTVIGKSNVKLMYWTARQMVAHIASAGAALRSGDIMATGTVSGEGKGSHGCMLEATEGGKVPVALDNGSTRTYLQDGDVVRMTAVAGELSSSGVGFGECVGKLLPARPC</sequence>
<protein>
    <recommendedName>
        <fullName evidence="3 13">Fumarylacetoacetase</fullName>
        <ecNumber evidence="3 13">3.7.1.2</ecNumber>
    </recommendedName>
    <alternativeName>
        <fullName evidence="13">Fumarylacetoacetate hydrolase</fullName>
    </alternativeName>
</protein>
<comment type="catalytic activity">
    <reaction evidence="13">
        <text>4-fumarylacetoacetate + H2O = acetoacetate + fumarate + H(+)</text>
        <dbReference type="Rhea" id="RHEA:10244"/>
        <dbReference type="ChEBI" id="CHEBI:13705"/>
        <dbReference type="ChEBI" id="CHEBI:15377"/>
        <dbReference type="ChEBI" id="CHEBI:15378"/>
        <dbReference type="ChEBI" id="CHEBI:18034"/>
        <dbReference type="ChEBI" id="CHEBI:29806"/>
        <dbReference type="EC" id="3.7.1.2"/>
    </reaction>
</comment>
<feature type="binding site" evidence="11">
    <location>
        <position position="230"/>
    </location>
    <ligand>
        <name>substrate</name>
    </ligand>
</feature>
<evidence type="ECO:0000256" key="4">
    <source>
        <dbReference type="ARBA" id="ARBA00022723"/>
    </source>
</evidence>
<evidence type="ECO:0000313" key="17">
    <source>
        <dbReference type="Proteomes" id="UP000233524"/>
    </source>
</evidence>
<keyword evidence="9 13" id="KW-0585">Phenylalanine catabolism</keyword>
<dbReference type="Pfam" id="PF09298">
    <property type="entry name" value="FAA_hydrolase_N"/>
    <property type="match status" value="1"/>
</dbReference>
<dbReference type="InterPro" id="IPR005959">
    <property type="entry name" value="Fumarylacetoacetase"/>
</dbReference>
<dbReference type="InterPro" id="IPR015377">
    <property type="entry name" value="Fumarylacetoacetase_N"/>
</dbReference>
<keyword evidence="6 12" id="KW-0106">Calcium</keyword>
<keyword evidence="4 12" id="KW-0479">Metal-binding</keyword>
<evidence type="ECO:0000256" key="6">
    <source>
        <dbReference type="ARBA" id="ARBA00022837"/>
    </source>
</evidence>
<evidence type="ECO:0000256" key="12">
    <source>
        <dbReference type="PIRSR" id="PIRSR605959-3"/>
    </source>
</evidence>
<keyword evidence="8 13" id="KW-0828">Tyrosine catabolism</keyword>
<dbReference type="Gene3D" id="3.90.850.10">
    <property type="entry name" value="Fumarylacetoacetase-like, C-terminal domain"/>
    <property type="match status" value="1"/>
</dbReference>
<dbReference type="Proteomes" id="UP000233524">
    <property type="component" value="Unassembled WGS sequence"/>
</dbReference>
<reference evidence="16 17" key="1">
    <citation type="journal article" date="2017" name="G3 (Bethesda)">
        <title>First Draft Genome Sequence of the Pathogenic Fungus Lomentospora prolificans (Formerly Scedosporium prolificans).</title>
        <authorList>
            <person name="Luo R."/>
            <person name="Zimin A."/>
            <person name="Workman R."/>
            <person name="Fan Y."/>
            <person name="Pertea G."/>
            <person name="Grossman N."/>
            <person name="Wear M.P."/>
            <person name="Jia B."/>
            <person name="Miller H."/>
            <person name="Casadevall A."/>
            <person name="Timp W."/>
            <person name="Zhang S.X."/>
            <person name="Salzberg S.L."/>
        </authorList>
    </citation>
    <scope>NUCLEOTIDE SEQUENCE [LARGE SCALE GENOMIC DNA]</scope>
    <source>
        <strain evidence="16 17">JHH-5317</strain>
    </source>
</reference>
<dbReference type="InterPro" id="IPR036663">
    <property type="entry name" value="Fumarylacetoacetase_C_sf"/>
</dbReference>
<keyword evidence="7 12" id="KW-0460">Magnesium</keyword>
<evidence type="ECO:0000256" key="8">
    <source>
        <dbReference type="ARBA" id="ARBA00022878"/>
    </source>
</evidence>
<organism evidence="16 17">
    <name type="scientific">Lomentospora prolificans</name>
    <dbReference type="NCBI Taxonomy" id="41688"/>
    <lineage>
        <taxon>Eukaryota</taxon>
        <taxon>Fungi</taxon>
        <taxon>Dikarya</taxon>
        <taxon>Ascomycota</taxon>
        <taxon>Pezizomycotina</taxon>
        <taxon>Sordariomycetes</taxon>
        <taxon>Hypocreomycetidae</taxon>
        <taxon>Microascales</taxon>
        <taxon>Microascaceae</taxon>
        <taxon>Lomentospora</taxon>
    </lineage>
</organism>
<comment type="caution">
    <text evidence="16">The sequence shown here is derived from an EMBL/GenBank/DDBJ whole genome shotgun (WGS) entry which is preliminary data.</text>
</comment>
<keyword evidence="17" id="KW-1185">Reference proteome</keyword>
<dbReference type="EMBL" id="NLAX01000003">
    <property type="protein sequence ID" value="PKS12538.1"/>
    <property type="molecule type" value="Genomic_DNA"/>
</dbReference>
<evidence type="ECO:0000256" key="13">
    <source>
        <dbReference type="RuleBase" id="RU366008"/>
    </source>
</evidence>
<name>A0A2N3NJF2_9PEZI</name>
<feature type="active site" description="Proton acceptor" evidence="10">
    <location>
        <position position="123"/>
    </location>
</feature>
<comment type="pathway">
    <text evidence="1 13">Amino-acid degradation; L-phenylalanine degradation; acetoacetate and fumarate from L-phenylalanine: step 6/6.</text>
</comment>
<feature type="binding site" evidence="12">
    <location>
        <position position="223"/>
    </location>
    <ligand>
        <name>Mg(2+)</name>
        <dbReference type="ChEBI" id="CHEBI:18420"/>
    </ligand>
</feature>
<comment type="cofactor">
    <cofactor evidence="13">
        <name>Mg(2+)</name>
        <dbReference type="ChEBI" id="CHEBI:18420"/>
    </cofactor>
    <cofactor evidence="13">
        <name>Ca(2+)</name>
        <dbReference type="ChEBI" id="CHEBI:29108"/>
    </cofactor>
</comment>
<evidence type="ECO:0000256" key="11">
    <source>
        <dbReference type="PIRSR" id="PIRSR605959-2"/>
    </source>
</evidence>
<dbReference type="STRING" id="41688.A0A2N3NJF2"/>
<dbReference type="InterPro" id="IPR011234">
    <property type="entry name" value="Fumarylacetoacetase-like_C"/>
</dbReference>
<evidence type="ECO:0000256" key="9">
    <source>
        <dbReference type="ARBA" id="ARBA00023232"/>
    </source>
</evidence>
<dbReference type="GO" id="GO:1902000">
    <property type="term" value="P:homogentisate catabolic process"/>
    <property type="evidence" value="ECO:0007669"/>
    <property type="project" value="TreeGrafter"/>
</dbReference>
<dbReference type="OrthoDB" id="9971669at2759"/>
<feature type="domain" description="Fumarylacetoacetase N-terminal" evidence="15">
    <location>
        <begin position="13"/>
        <end position="108"/>
    </location>
</feature>
<evidence type="ECO:0000256" key="3">
    <source>
        <dbReference type="ARBA" id="ARBA00012094"/>
    </source>
</evidence>
<dbReference type="PANTHER" id="PTHR43069:SF5">
    <property type="entry name" value="FUMARYLACETOACETASE"/>
    <property type="match status" value="1"/>
</dbReference>
<feature type="binding site" evidence="12">
    <location>
        <position position="116"/>
    </location>
    <ligand>
        <name>Ca(2+)</name>
        <dbReference type="ChEBI" id="CHEBI:29108"/>
    </ligand>
</feature>
<gene>
    <name evidence="16" type="ORF">jhhlp_000746</name>
</gene>
<dbReference type="Gene3D" id="2.30.30.230">
    <property type="entry name" value="Fumarylacetoacetase, N-terminal domain"/>
    <property type="match status" value="1"/>
</dbReference>
<feature type="binding site" evidence="11">
    <location>
        <position position="338"/>
    </location>
    <ligand>
        <name>substrate</name>
    </ligand>
</feature>
<feature type="binding site" evidence="12">
    <location>
        <position position="247"/>
    </location>
    <ligand>
        <name>Mg(2+)</name>
        <dbReference type="ChEBI" id="CHEBI:18420"/>
    </ligand>
</feature>